<proteinExistence type="predicted"/>
<evidence type="ECO:0000313" key="8">
    <source>
        <dbReference type="Proteomes" id="UP001180754"/>
    </source>
</evidence>
<keyword evidence="4 6" id="KW-1133">Transmembrane helix</keyword>
<feature type="transmembrane region" description="Helical" evidence="6">
    <location>
        <begin position="152"/>
        <end position="176"/>
    </location>
</feature>
<dbReference type="InterPro" id="IPR001123">
    <property type="entry name" value="LeuE-type"/>
</dbReference>
<dbReference type="Pfam" id="PF01810">
    <property type="entry name" value="LysE"/>
    <property type="match status" value="1"/>
</dbReference>
<dbReference type="PANTHER" id="PTHR30086:SF20">
    <property type="entry name" value="ARGININE EXPORTER PROTEIN ARGO-RELATED"/>
    <property type="match status" value="1"/>
</dbReference>
<keyword evidence="5 6" id="KW-0472">Membrane</keyword>
<evidence type="ECO:0000256" key="5">
    <source>
        <dbReference type="ARBA" id="ARBA00023136"/>
    </source>
</evidence>
<dbReference type="EMBL" id="JAVRFD010000009">
    <property type="protein sequence ID" value="MDT0544890.1"/>
    <property type="molecule type" value="Genomic_DNA"/>
</dbReference>
<feature type="transmembrane region" description="Helical" evidence="6">
    <location>
        <begin position="40"/>
        <end position="65"/>
    </location>
</feature>
<comment type="caution">
    <text evidence="7">The sequence shown here is derived from an EMBL/GenBank/DDBJ whole genome shotgun (WGS) entry which is preliminary data.</text>
</comment>
<evidence type="ECO:0000256" key="4">
    <source>
        <dbReference type="ARBA" id="ARBA00022989"/>
    </source>
</evidence>
<sequence>MDLSLIAAFVAAAFLLSVAPGPDMLFIVANATSGGRRAGVVAALGMSTGLAVHTLAAALGLSALFRAAPEALEVVRLAGAVFLIYLAVTSWRAGRRTPGGEQDPADATATAPRRPLRKLYLMATLTNVANPKVILFYLAFLPQFLTVGDAAWPVWLQLLTLGGLFIMIGLPVDATVGLAAGSLADKLLSRPSFRRRLERASAVVFGGLAVRLALDSR</sequence>
<accession>A0ABU2XH98</accession>
<dbReference type="Proteomes" id="UP001180754">
    <property type="component" value="Unassembled WGS sequence"/>
</dbReference>
<evidence type="ECO:0000313" key="7">
    <source>
        <dbReference type="EMBL" id="MDT0544890.1"/>
    </source>
</evidence>
<evidence type="ECO:0000256" key="3">
    <source>
        <dbReference type="ARBA" id="ARBA00022692"/>
    </source>
</evidence>
<name>A0ABU2XH98_9ACTN</name>
<dbReference type="RefSeq" id="WP_311725357.1">
    <property type="nucleotide sequence ID" value="NZ_JAVRFD010000009.1"/>
</dbReference>
<keyword evidence="2" id="KW-1003">Cell membrane</keyword>
<comment type="subcellular location">
    <subcellularLocation>
        <location evidence="1">Cell membrane</location>
        <topology evidence="1">Multi-pass membrane protein</topology>
    </subcellularLocation>
</comment>
<feature type="transmembrane region" description="Helical" evidence="6">
    <location>
        <begin position="119"/>
        <end position="140"/>
    </location>
</feature>
<gene>
    <name evidence="7" type="ORF">RND15_19570</name>
</gene>
<organism evidence="7 8">
    <name type="scientific">Streptomyces lonegramiae</name>
    <dbReference type="NCBI Taxonomy" id="3075524"/>
    <lineage>
        <taxon>Bacteria</taxon>
        <taxon>Bacillati</taxon>
        <taxon>Actinomycetota</taxon>
        <taxon>Actinomycetes</taxon>
        <taxon>Kitasatosporales</taxon>
        <taxon>Streptomycetaceae</taxon>
        <taxon>Streptomyces</taxon>
    </lineage>
</organism>
<feature type="transmembrane region" description="Helical" evidence="6">
    <location>
        <begin position="6"/>
        <end position="28"/>
    </location>
</feature>
<evidence type="ECO:0000256" key="1">
    <source>
        <dbReference type="ARBA" id="ARBA00004651"/>
    </source>
</evidence>
<dbReference type="PANTHER" id="PTHR30086">
    <property type="entry name" value="ARGININE EXPORTER PROTEIN ARGO"/>
    <property type="match status" value="1"/>
</dbReference>
<evidence type="ECO:0000256" key="6">
    <source>
        <dbReference type="SAM" id="Phobius"/>
    </source>
</evidence>
<keyword evidence="8" id="KW-1185">Reference proteome</keyword>
<protein>
    <submittedName>
        <fullName evidence="7">LysE family translocator</fullName>
    </submittedName>
</protein>
<keyword evidence="3 6" id="KW-0812">Transmembrane</keyword>
<feature type="transmembrane region" description="Helical" evidence="6">
    <location>
        <begin position="71"/>
        <end position="88"/>
    </location>
</feature>
<dbReference type="PIRSF" id="PIRSF006324">
    <property type="entry name" value="LeuE"/>
    <property type="match status" value="1"/>
</dbReference>
<evidence type="ECO:0000256" key="2">
    <source>
        <dbReference type="ARBA" id="ARBA00022475"/>
    </source>
</evidence>
<reference evidence="7" key="1">
    <citation type="submission" date="2024-05" db="EMBL/GenBank/DDBJ databases">
        <title>30 novel species of actinomycetes from the DSMZ collection.</title>
        <authorList>
            <person name="Nouioui I."/>
        </authorList>
    </citation>
    <scope>NUCLEOTIDE SEQUENCE</scope>
    <source>
        <strain evidence="7">DSM 41529</strain>
    </source>
</reference>